<dbReference type="SUPFAM" id="SSF51206">
    <property type="entry name" value="cAMP-binding domain-like"/>
    <property type="match status" value="1"/>
</dbReference>
<protein>
    <recommendedName>
        <fullName evidence="2">Cyclic nucleotide-binding domain-containing protein</fullName>
    </recommendedName>
</protein>
<name>A0A6N2YSE5_9FIRM</name>
<dbReference type="InterPro" id="IPR018490">
    <property type="entry name" value="cNMP-bd_dom_sf"/>
</dbReference>
<reference evidence="1" key="1">
    <citation type="submission" date="2019-11" db="EMBL/GenBank/DDBJ databases">
        <authorList>
            <person name="Feng L."/>
        </authorList>
    </citation>
    <scope>NUCLEOTIDE SEQUENCE</scope>
    <source>
        <strain evidence="1">VrattiLFYP33</strain>
    </source>
</reference>
<dbReference type="AlphaFoldDB" id="A0A6N2YSE5"/>
<dbReference type="EMBL" id="CACRUX010000005">
    <property type="protein sequence ID" value="VYT68776.1"/>
    <property type="molecule type" value="Genomic_DNA"/>
</dbReference>
<gene>
    <name evidence="1" type="ORF">VRLFYP33_02445</name>
</gene>
<accession>A0A6N2YSE5</accession>
<evidence type="ECO:0008006" key="2">
    <source>
        <dbReference type="Google" id="ProtNLM"/>
    </source>
</evidence>
<sequence length="90" mass="10722">MLIPRYIFTNDFVELKPLFEAQPHKEIQLKTGDFLWQPDEHVQYINYIESGIARTYLVHESGRARLYPIMAQAPFSPVFTNWNLKLNKPW</sequence>
<proteinExistence type="predicted"/>
<evidence type="ECO:0000313" key="1">
    <source>
        <dbReference type="EMBL" id="VYT68776.1"/>
    </source>
</evidence>
<organism evidence="1">
    <name type="scientific">Veillonella ratti</name>
    <dbReference type="NCBI Taxonomy" id="103892"/>
    <lineage>
        <taxon>Bacteria</taxon>
        <taxon>Bacillati</taxon>
        <taxon>Bacillota</taxon>
        <taxon>Negativicutes</taxon>
        <taxon>Veillonellales</taxon>
        <taxon>Veillonellaceae</taxon>
        <taxon>Veillonella</taxon>
    </lineage>
</organism>